<feature type="transmembrane region" description="Helical" evidence="1">
    <location>
        <begin position="207"/>
        <end position="234"/>
    </location>
</feature>
<dbReference type="PANTHER" id="PTHR32063">
    <property type="match status" value="1"/>
</dbReference>
<gene>
    <name evidence="2" type="ORF">ACFQDL_26755</name>
</gene>
<evidence type="ECO:0000313" key="3">
    <source>
        <dbReference type="Proteomes" id="UP001596422"/>
    </source>
</evidence>
<proteinExistence type="predicted"/>
<keyword evidence="3" id="KW-1185">Reference proteome</keyword>
<keyword evidence="1" id="KW-1133">Transmembrane helix</keyword>
<dbReference type="Gene3D" id="1.20.1640.10">
    <property type="entry name" value="Multidrug efflux transporter AcrB transmembrane domain"/>
    <property type="match status" value="1"/>
</dbReference>
<accession>A0ABW2A7C0</accession>
<dbReference type="SUPFAM" id="SSF82866">
    <property type="entry name" value="Multidrug efflux transporter AcrB transmembrane domain"/>
    <property type="match status" value="1"/>
</dbReference>
<keyword evidence="1" id="KW-0472">Membrane</keyword>
<dbReference type="InterPro" id="IPR001036">
    <property type="entry name" value="Acrflvin-R"/>
</dbReference>
<feature type="transmembrane region" description="Helical" evidence="1">
    <location>
        <begin position="182"/>
        <end position="201"/>
    </location>
</feature>
<dbReference type="EMBL" id="JBHSWE010000001">
    <property type="protein sequence ID" value="MFC6673285.1"/>
    <property type="molecule type" value="Genomic_DNA"/>
</dbReference>
<evidence type="ECO:0000256" key="1">
    <source>
        <dbReference type="SAM" id="Phobius"/>
    </source>
</evidence>
<feature type="transmembrane region" description="Helical" evidence="1">
    <location>
        <begin position="95"/>
        <end position="117"/>
    </location>
</feature>
<dbReference type="PANTHER" id="PTHR32063:SF16">
    <property type="entry name" value="CATION EFFLUX SYSTEM (ACRB_ACRD_ACRF FAMILY)"/>
    <property type="match status" value="1"/>
</dbReference>
<protein>
    <submittedName>
        <fullName evidence="2">Efflux RND transporter permease subunit</fullName>
    </submittedName>
</protein>
<feature type="transmembrane region" description="Helical" evidence="1">
    <location>
        <begin position="137"/>
        <end position="161"/>
    </location>
</feature>
<evidence type="ECO:0000313" key="2">
    <source>
        <dbReference type="EMBL" id="MFC6673285.1"/>
    </source>
</evidence>
<keyword evidence="1" id="KW-0812">Transmembrane</keyword>
<name>A0ABW2A7C0_9GAMM</name>
<dbReference type="Pfam" id="PF00873">
    <property type="entry name" value="ACR_tran"/>
    <property type="match status" value="1"/>
</dbReference>
<sequence length="244" mass="26206">MAELNGRTPAEVIADLGADRNAGPGRQQVDWQARSFFAPGGGDSWSLPKGTELRWSGEGEWRITLQVFRDMGLAFAFALVAIFFVLRVQTGSAGLSLIIMSAIPLTVIGIMPGFWLLNQFGERTIAGAPEPVLFTATAMIGMIALAGIVVRNSLILVEFISQALNRGLELKEALIQAGAVRMRPVLLTAGTTLLGNLVITLDPVFSGLALAIIFGILASTLFTLLVIPIVYLLVFDRPVEEARK</sequence>
<feature type="transmembrane region" description="Helical" evidence="1">
    <location>
        <begin position="71"/>
        <end position="88"/>
    </location>
</feature>
<comment type="caution">
    <text evidence="2">The sequence shown here is derived from an EMBL/GenBank/DDBJ whole genome shotgun (WGS) entry which is preliminary data.</text>
</comment>
<reference evidence="3" key="1">
    <citation type="journal article" date="2019" name="Int. J. Syst. Evol. Microbiol.">
        <title>The Global Catalogue of Microorganisms (GCM) 10K type strain sequencing project: providing services to taxonomists for standard genome sequencing and annotation.</title>
        <authorList>
            <consortium name="The Broad Institute Genomics Platform"/>
            <consortium name="The Broad Institute Genome Sequencing Center for Infectious Disease"/>
            <person name="Wu L."/>
            <person name="Ma J."/>
        </authorList>
    </citation>
    <scope>NUCLEOTIDE SEQUENCE [LARGE SCALE GENOMIC DNA]</scope>
    <source>
        <strain evidence="3">NBRC 111756</strain>
    </source>
</reference>
<dbReference type="Proteomes" id="UP001596422">
    <property type="component" value="Unassembled WGS sequence"/>
</dbReference>
<dbReference type="Gene3D" id="3.30.70.1440">
    <property type="entry name" value="Multidrug efflux transporter AcrB pore domain"/>
    <property type="match status" value="1"/>
</dbReference>
<organism evidence="2 3">
    <name type="scientific">Marinobacterium aestuariivivens</name>
    <dbReference type="NCBI Taxonomy" id="1698799"/>
    <lineage>
        <taxon>Bacteria</taxon>
        <taxon>Pseudomonadati</taxon>
        <taxon>Pseudomonadota</taxon>
        <taxon>Gammaproteobacteria</taxon>
        <taxon>Oceanospirillales</taxon>
        <taxon>Oceanospirillaceae</taxon>
        <taxon>Marinobacterium</taxon>
    </lineage>
</organism>